<feature type="region of interest" description="Disordered" evidence="5">
    <location>
        <begin position="364"/>
        <end position="383"/>
    </location>
</feature>
<feature type="region of interest" description="Disordered" evidence="5">
    <location>
        <begin position="765"/>
        <end position="835"/>
    </location>
</feature>
<evidence type="ECO:0000256" key="5">
    <source>
        <dbReference type="SAM" id="MobiDB-lite"/>
    </source>
</evidence>
<keyword evidence="8" id="KW-1185">Reference proteome</keyword>
<feature type="region of interest" description="Disordered" evidence="5">
    <location>
        <begin position="729"/>
        <end position="748"/>
    </location>
</feature>
<keyword evidence="1 4" id="KW-0479">Metal-binding</keyword>
<dbReference type="GO" id="GO:0046872">
    <property type="term" value="F:metal ion binding"/>
    <property type="evidence" value="ECO:0007669"/>
    <property type="project" value="UniProtKB-KW"/>
</dbReference>
<gene>
    <name evidence="7" type="ORF">Q5P01_013497</name>
</gene>
<dbReference type="PANTHER" id="PTHR22591">
    <property type="entry name" value="XIN"/>
    <property type="match status" value="1"/>
</dbReference>
<reference evidence="7" key="1">
    <citation type="submission" date="2023-07" db="EMBL/GenBank/DDBJ databases">
        <title>Chromosome-level Genome Assembly of Striped Snakehead (Channa striata).</title>
        <authorList>
            <person name="Liu H."/>
        </authorList>
    </citation>
    <scope>NUCLEOTIDE SEQUENCE</scope>
    <source>
        <strain evidence="7">Gz</strain>
        <tissue evidence="7">Muscle</tissue>
    </source>
</reference>
<comment type="caution">
    <text evidence="7">The sequence shown here is derived from an EMBL/GenBank/DDBJ whole genome shotgun (WGS) entry which is preliminary data.</text>
</comment>
<evidence type="ECO:0000313" key="8">
    <source>
        <dbReference type="Proteomes" id="UP001187415"/>
    </source>
</evidence>
<dbReference type="EMBL" id="JAUPFM010000010">
    <property type="protein sequence ID" value="KAK2839757.1"/>
    <property type="molecule type" value="Genomic_DNA"/>
</dbReference>
<dbReference type="InterPro" id="IPR001781">
    <property type="entry name" value="Znf_LIM"/>
</dbReference>
<feature type="region of interest" description="Disordered" evidence="5">
    <location>
        <begin position="1299"/>
        <end position="1343"/>
    </location>
</feature>
<feature type="region of interest" description="Disordered" evidence="5">
    <location>
        <begin position="32"/>
        <end position="51"/>
    </location>
</feature>
<feature type="compositionally biased region" description="Basic and acidic residues" evidence="5">
    <location>
        <begin position="729"/>
        <end position="740"/>
    </location>
</feature>
<feature type="compositionally biased region" description="Basic residues" evidence="5">
    <location>
        <begin position="289"/>
        <end position="299"/>
    </location>
</feature>
<feature type="region of interest" description="Disordered" evidence="5">
    <location>
        <begin position="184"/>
        <end position="303"/>
    </location>
</feature>
<feature type="region of interest" description="Disordered" evidence="5">
    <location>
        <begin position="622"/>
        <end position="715"/>
    </location>
</feature>
<dbReference type="GO" id="GO:0001725">
    <property type="term" value="C:stress fiber"/>
    <property type="evidence" value="ECO:0007669"/>
    <property type="project" value="TreeGrafter"/>
</dbReference>
<feature type="compositionally biased region" description="Low complexity" evidence="5">
    <location>
        <begin position="980"/>
        <end position="994"/>
    </location>
</feature>
<proteinExistence type="predicted"/>
<dbReference type="InterPro" id="IPR030072">
    <property type="entry name" value="XIRP1/XIRP2"/>
</dbReference>
<dbReference type="SMART" id="SM00132">
    <property type="entry name" value="LIM"/>
    <property type="match status" value="1"/>
</dbReference>
<evidence type="ECO:0000313" key="7">
    <source>
        <dbReference type="EMBL" id="KAK2839757.1"/>
    </source>
</evidence>
<feature type="compositionally biased region" description="Basic and acidic residues" evidence="5">
    <location>
        <begin position="923"/>
        <end position="933"/>
    </location>
</feature>
<dbReference type="PANTHER" id="PTHR22591:SF3">
    <property type="entry name" value="XIN ACTIN-BINDING REPEAT-CONTAINING 2B"/>
    <property type="match status" value="1"/>
</dbReference>
<name>A0AA88SHT1_CHASR</name>
<feature type="compositionally biased region" description="Basic residues" evidence="5">
    <location>
        <begin position="797"/>
        <end position="809"/>
    </location>
</feature>
<dbReference type="GO" id="GO:0007015">
    <property type="term" value="P:actin filament organization"/>
    <property type="evidence" value="ECO:0007669"/>
    <property type="project" value="TreeGrafter"/>
</dbReference>
<feature type="region of interest" description="Disordered" evidence="5">
    <location>
        <begin position="921"/>
        <end position="1044"/>
    </location>
</feature>
<feature type="compositionally biased region" description="Polar residues" evidence="5">
    <location>
        <begin position="1311"/>
        <end position="1321"/>
    </location>
</feature>
<dbReference type="GO" id="GO:0051015">
    <property type="term" value="F:actin filament binding"/>
    <property type="evidence" value="ECO:0007669"/>
    <property type="project" value="TreeGrafter"/>
</dbReference>
<dbReference type="PROSITE" id="PS00478">
    <property type="entry name" value="LIM_DOMAIN_1"/>
    <property type="match status" value="1"/>
</dbReference>
<evidence type="ECO:0000256" key="3">
    <source>
        <dbReference type="ARBA" id="ARBA00023038"/>
    </source>
</evidence>
<keyword evidence="2 4" id="KW-0862">Zinc</keyword>
<feature type="compositionally biased region" description="Basic and acidic residues" evidence="5">
    <location>
        <begin position="956"/>
        <end position="973"/>
    </location>
</feature>
<organism evidence="7 8">
    <name type="scientific">Channa striata</name>
    <name type="common">Snakehead murrel</name>
    <name type="synonym">Ophicephalus striatus</name>
    <dbReference type="NCBI Taxonomy" id="64152"/>
    <lineage>
        <taxon>Eukaryota</taxon>
        <taxon>Metazoa</taxon>
        <taxon>Chordata</taxon>
        <taxon>Craniata</taxon>
        <taxon>Vertebrata</taxon>
        <taxon>Euteleostomi</taxon>
        <taxon>Actinopterygii</taxon>
        <taxon>Neopterygii</taxon>
        <taxon>Teleostei</taxon>
        <taxon>Neoteleostei</taxon>
        <taxon>Acanthomorphata</taxon>
        <taxon>Anabantaria</taxon>
        <taxon>Anabantiformes</taxon>
        <taxon>Channoidei</taxon>
        <taxon>Channidae</taxon>
        <taxon>Channa</taxon>
    </lineage>
</organism>
<feature type="compositionally biased region" description="Basic and acidic residues" evidence="5">
    <location>
        <begin position="197"/>
        <end position="206"/>
    </location>
</feature>
<dbReference type="Proteomes" id="UP001187415">
    <property type="component" value="Unassembled WGS sequence"/>
</dbReference>
<evidence type="ECO:0000256" key="4">
    <source>
        <dbReference type="PROSITE-ProRule" id="PRU00125"/>
    </source>
</evidence>
<feature type="compositionally biased region" description="Basic and acidic residues" evidence="5">
    <location>
        <begin position="627"/>
        <end position="665"/>
    </location>
</feature>
<evidence type="ECO:0000256" key="1">
    <source>
        <dbReference type="ARBA" id="ARBA00022723"/>
    </source>
</evidence>
<protein>
    <recommendedName>
        <fullName evidence="6">LIM zinc-binding domain-containing protein</fullName>
    </recommendedName>
</protein>
<feature type="region of interest" description="Disordered" evidence="5">
    <location>
        <begin position="558"/>
        <end position="587"/>
    </location>
</feature>
<dbReference type="PROSITE" id="PS50023">
    <property type="entry name" value="LIM_DOMAIN_2"/>
    <property type="match status" value="1"/>
</dbReference>
<dbReference type="SUPFAM" id="SSF57716">
    <property type="entry name" value="Glucocorticoid receptor-like (DNA-binding domain)"/>
    <property type="match status" value="2"/>
</dbReference>
<feature type="region of interest" description="Disordered" evidence="5">
    <location>
        <begin position="334"/>
        <end position="359"/>
    </location>
</feature>
<feature type="domain" description="LIM zinc-binding" evidence="6">
    <location>
        <begin position="1430"/>
        <end position="1490"/>
    </location>
</feature>
<feature type="compositionally biased region" description="Low complexity" evidence="5">
    <location>
        <begin position="337"/>
        <end position="350"/>
    </location>
</feature>
<dbReference type="Gene3D" id="2.10.110.10">
    <property type="entry name" value="Cysteine Rich Protein"/>
    <property type="match status" value="1"/>
</dbReference>
<dbReference type="Pfam" id="PF00412">
    <property type="entry name" value="LIM"/>
    <property type="match status" value="1"/>
</dbReference>
<feature type="compositionally biased region" description="Low complexity" evidence="5">
    <location>
        <begin position="34"/>
        <end position="45"/>
    </location>
</feature>
<feature type="compositionally biased region" description="Polar residues" evidence="5">
    <location>
        <begin position="666"/>
        <end position="684"/>
    </location>
</feature>
<dbReference type="GO" id="GO:0005925">
    <property type="term" value="C:focal adhesion"/>
    <property type="evidence" value="ECO:0007669"/>
    <property type="project" value="TreeGrafter"/>
</dbReference>
<keyword evidence="3 4" id="KW-0440">LIM domain</keyword>
<feature type="compositionally biased region" description="Pro residues" evidence="5">
    <location>
        <begin position="369"/>
        <end position="378"/>
    </location>
</feature>
<evidence type="ECO:0000256" key="2">
    <source>
        <dbReference type="ARBA" id="ARBA00022833"/>
    </source>
</evidence>
<evidence type="ECO:0000259" key="6">
    <source>
        <dbReference type="PROSITE" id="PS50023"/>
    </source>
</evidence>
<feature type="compositionally biased region" description="Basic and acidic residues" evidence="5">
    <location>
        <begin position="692"/>
        <end position="708"/>
    </location>
</feature>
<feature type="compositionally biased region" description="Polar residues" evidence="5">
    <location>
        <begin position="1332"/>
        <end position="1341"/>
    </location>
</feature>
<accession>A0AA88SHT1</accession>
<feature type="compositionally biased region" description="Basic and acidic residues" evidence="5">
    <location>
        <begin position="768"/>
        <end position="789"/>
    </location>
</feature>
<feature type="compositionally biased region" description="Pro residues" evidence="5">
    <location>
        <begin position="221"/>
        <end position="244"/>
    </location>
</feature>
<sequence>MQSLQDASSERKKCQQDIDVQGDVRGTIQLLMESPSSPRMQRSPSLEGDLKGDVKMSIKSLYDKQEQTQLEKEEVIKGDVKGTIKSLLETAQRDAPKVRLGSYRRVRVKQSPPVKNLNADAQRNIQKIKTANVSKTSKENDSLVNETQTIRKQACAVAQSVKQSTAVVEHKTITQNHGIRTLKTEFRNLKSKSKGTTKQDKTKVKTDVYILKPEDAEQDLPLPPPPPPMGETDLPPPPTPPPPTADTDIDLLPPPPPPLASEQDFLPPPPSQQELESLPAQAIHPSPAKAKKMTVKKVKAPALHPVPKLEPKVDFNKTQQVEVKSDKVVEISHSQLKTTTHTSKTVTCVTPPLPGSPQPLKKVYIPLKFTPPPSPPPFMRGKMSKFTTPLIKAEEKYRKLKEEENTPPTTPTPNYTHDSVIAALEMLSNRDVEQSNNTASEIPQQKAEETALIVHSNSAPCDLSKHVVISNITQSSVSASHEKGFTESAIISTAKQQIVSNETSKVVSLQKTSSVSAVRQQMHTTTQKAVSSKQSAQSVMTDRVQTSINDVTKMENMTADSKKDSKNLKTKAISKPENKNKGDMCSDQIPVPIVKSEIAAIAEASIKAESKKIKDNTAAELFNNQSSKKENVTSDKNAKESKLPQHDNRKKNDQSPAKSQEKVSDESFQTEKTAAHSNGKTGKPNQKVKKNNKQEKQVEIKMSSEGEKQTVSQDVKVELQETTEVKVISEGKEVKTEPKPSIKKVPPHATTLAPAVTETIAVPQIQKSTKEEHIEVKKEATTTESKDNQDSQQQKAVQKHAKASQKKKGVTVIQQSTEEPPEESMSLPITGELEQNEELKITKAKTEESQRREVQVLISHITEMQTVSEKTGSKSYETLVSPQRIPELGGSAVESDVHKYEEILSHLRKLPEEKLTFLEATETMEKHKSESVSEKGASAAATPRISKISIGSARIENQRQKNTSQERRKDETGQCKSLDLRAPSPLLRMRSPSPTFITIESTRRTDSPHRVTPSPTLLHRPPTPPTPPPRRCDTPTSRLTRITPSPTFDRAENLARLKDTTAKLSRGVTPPPLLSPQTVSEKKSEIVESPASFHRKIKIDSQVVETLGTLLGTEKTEKSLSEEVRLAEHAGKDLADISEVVKANEKQSKAEIHSLVYQNDTDPIEASGISEPSSVSVKEKREFFEEAQKAEINKIYVRKEPIAIPERLGPDMEECEAGKKNKEKDELPRADLSSLVNKFESAEEKIYNRKELIPLAERIHNEAESTDCDKEKVDILEQEMPSFDIQAIKNVFELAEQSSSFRQEKGDQEEPMSSLSETTADTSKRKSPPETKGSSRQSTPLPIQKLEVESAPAEPSALCETNSITEHFSNVDQFGNKVRGTRTTITGHSECVSTQQAPFSYADAVKRKTATARQSETQRPSHLVRVPKSELCTVCRRRAYPMDAVIVDRKKYHKSCFYCEHCKNKLSLGNYVSLHGHFYCLHHYKQLLKSKGNCDNGFGQKHPTRSGVPISSHEKLEWRYSMSSMSSEDKIHSSEKSATKMRCVSPGALPSCFTRPPLSRLPVLWDAGAKQDRLIRTTSLSGMETQSEM</sequence>
<dbReference type="CDD" id="cd09442">
    <property type="entry name" value="LIM_Eplin_like"/>
    <property type="match status" value="1"/>
</dbReference>
<feature type="compositionally biased region" description="Basic and acidic residues" evidence="5">
    <location>
        <begin position="574"/>
        <end position="584"/>
    </location>
</feature>